<evidence type="ECO:0000259" key="15">
    <source>
        <dbReference type="PROSITE" id="PS50011"/>
    </source>
</evidence>
<dbReference type="Gene3D" id="3.30.200.20">
    <property type="entry name" value="Phosphorylase Kinase, domain 1"/>
    <property type="match status" value="1"/>
</dbReference>
<dbReference type="InterPro" id="IPR000719">
    <property type="entry name" value="Prot_kinase_dom"/>
</dbReference>
<evidence type="ECO:0000256" key="8">
    <source>
        <dbReference type="ARBA" id="ARBA00022777"/>
    </source>
</evidence>
<dbReference type="AlphaFoldDB" id="A0A8B8G551"/>
<dbReference type="InterPro" id="IPR045267">
    <property type="entry name" value="CDK11/PITSLRE_STKc"/>
</dbReference>
<gene>
    <name evidence="17 18" type="primary">LOC112689080</name>
</gene>
<evidence type="ECO:0000256" key="3">
    <source>
        <dbReference type="ARBA" id="ARBA00012425"/>
    </source>
</evidence>
<name>A0A8B8G551_9HEMI</name>
<feature type="region of interest" description="Disordered" evidence="14">
    <location>
        <begin position="1"/>
        <end position="311"/>
    </location>
</feature>
<evidence type="ECO:0000256" key="6">
    <source>
        <dbReference type="ARBA" id="ARBA00022679"/>
    </source>
</evidence>
<dbReference type="InterPro" id="IPR011009">
    <property type="entry name" value="Kinase-like_dom_sf"/>
</dbReference>
<proteinExistence type="inferred from homology"/>
<keyword evidence="4" id="KW-0723">Serine/threonine-protein kinase</keyword>
<feature type="compositionally biased region" description="Basic residues" evidence="14">
    <location>
        <begin position="32"/>
        <end position="66"/>
    </location>
</feature>
<keyword evidence="8 17" id="KW-0418">Kinase</keyword>
<sequence length="701" mass="80455">MDTNSQSSSNGVSDEEDTTLDHTLTIKPPQARVHKSRHKEASHHKHSKDPAKKHHSRHLEKRKHRHSRDDELALRNKRSKKEDDYYKVDSRNIDRSENGEWDRYKKRSSYSHEKHSKHEKPHRDDMLKENDLRNLLQKKKLEKEEKYRTTEYKHHTKKDIADNESRDSSHAKLRKREEEERDSRRSHRERDQYIEQYYKMLDRPRPDMVPDLVVLSNDSSSSDSEHENEPLEEENNKIKTEENSLTPPIDQNKSEGEASEESGQDSGDDTDSSGSTSSSSKSSQSSEKSDDKSSSSNSIKEESKSPEVDTEIQMDITLEKNSSPPLLPKEYLPALQGCRSVEEFQCLNRIEEGTYGVVYRAKEKQTDEIVALKRLKMEKEKEGFPITSLREISTLLKSQHPNIVTVREIVVGSNMDKIFIVMDYVEHDMKSLMETMRQKKQSFTAAEVKCLMQQLLMAVDHLHDNWILHRDLKTSNLLLSHKGVLKVGDFGLAREYGSPLKAYTPVVVTLWYRSPELLLGAKEYSTPIDIWSVGCIFAEFLLMEPLFTGKSEYDQLKKIFTTFGTPNEKIWPGYSNLALVTKASLPDCPPANFKGRFTKEGLLTDIGYELLRKMLTYNPSTRVTAEDALKHKYFSELPLAIDPAMFPTWPAKSEGGTRKAAASPKPPSGGRDYKQLKEDEGFHIGNNLPRAPTVPAFSLKF</sequence>
<keyword evidence="10" id="KW-0131">Cell cycle</keyword>
<dbReference type="InterPro" id="IPR008271">
    <property type="entry name" value="Ser/Thr_kinase_AS"/>
</dbReference>
<protein>
    <recommendedName>
        <fullName evidence="3">cyclin-dependent kinase</fullName>
        <ecNumber evidence="3">2.7.11.22</ecNumber>
    </recommendedName>
    <alternativeName>
        <fullName evidence="13">Galactosyltransferase-associated protein kinase p58/GTA</fullName>
    </alternativeName>
</protein>
<keyword evidence="5" id="KW-0597">Phosphoprotein</keyword>
<dbReference type="PANTHER" id="PTHR24056:SF107">
    <property type="entry name" value="CYCLIN-DEPENDENT KINASE 11A-RELATED"/>
    <property type="match status" value="1"/>
</dbReference>
<dbReference type="SUPFAM" id="SSF56112">
    <property type="entry name" value="Protein kinase-like (PK-like)"/>
    <property type="match status" value="1"/>
</dbReference>
<feature type="compositionally biased region" description="Basic and acidic residues" evidence="14">
    <location>
        <begin position="67"/>
        <end position="103"/>
    </location>
</feature>
<dbReference type="FunFam" id="3.30.200.20:FF:000054">
    <property type="entry name" value="Cyclin-dependent kinase 11B"/>
    <property type="match status" value="1"/>
</dbReference>
<feature type="compositionally biased region" description="Basic residues" evidence="14">
    <location>
        <begin position="104"/>
        <end position="120"/>
    </location>
</feature>
<evidence type="ECO:0000313" key="18">
    <source>
        <dbReference type="RefSeq" id="XP_025418375.1"/>
    </source>
</evidence>
<dbReference type="CDD" id="cd07843">
    <property type="entry name" value="STKc_CDC2L1"/>
    <property type="match status" value="1"/>
</dbReference>
<dbReference type="InterPro" id="IPR050108">
    <property type="entry name" value="CDK"/>
</dbReference>
<evidence type="ECO:0000256" key="9">
    <source>
        <dbReference type="ARBA" id="ARBA00022840"/>
    </source>
</evidence>
<feature type="compositionally biased region" description="Acidic residues" evidence="14">
    <location>
        <begin position="257"/>
        <end position="271"/>
    </location>
</feature>
<dbReference type="SMART" id="SM00220">
    <property type="entry name" value="S_TKc"/>
    <property type="match status" value="1"/>
</dbReference>
<dbReference type="RefSeq" id="XP_025418374.1">
    <property type="nucleotide sequence ID" value="XM_025562589.1"/>
</dbReference>
<feature type="compositionally biased region" description="Basic and acidic residues" evidence="14">
    <location>
        <begin position="139"/>
        <end position="193"/>
    </location>
</feature>
<feature type="compositionally biased region" description="Low complexity" evidence="14">
    <location>
        <begin position="211"/>
        <end position="222"/>
    </location>
</feature>
<evidence type="ECO:0000313" key="16">
    <source>
        <dbReference type="Proteomes" id="UP000694846"/>
    </source>
</evidence>
<evidence type="ECO:0000256" key="14">
    <source>
        <dbReference type="SAM" id="MobiDB-lite"/>
    </source>
</evidence>
<dbReference type="CTD" id="40292"/>
<dbReference type="Proteomes" id="UP000694846">
    <property type="component" value="Unplaced"/>
</dbReference>
<keyword evidence="6" id="KW-0808">Transferase</keyword>
<evidence type="ECO:0000256" key="11">
    <source>
        <dbReference type="ARBA" id="ARBA00047811"/>
    </source>
</evidence>
<dbReference type="PROSITE" id="PS50011">
    <property type="entry name" value="PROTEIN_KINASE_DOM"/>
    <property type="match status" value="1"/>
</dbReference>
<dbReference type="EC" id="2.7.11.22" evidence="3"/>
<reference evidence="17 18" key="1">
    <citation type="submission" date="2025-04" db="UniProtKB">
        <authorList>
            <consortium name="RefSeq"/>
        </authorList>
    </citation>
    <scope>IDENTIFICATION</scope>
    <source>
        <tissue evidence="17 18">Whole body</tissue>
    </source>
</reference>
<dbReference type="RefSeq" id="XP_025418375.1">
    <property type="nucleotide sequence ID" value="XM_025562590.1"/>
</dbReference>
<dbReference type="Pfam" id="PF00069">
    <property type="entry name" value="Pkinase"/>
    <property type="match status" value="1"/>
</dbReference>
<evidence type="ECO:0000256" key="7">
    <source>
        <dbReference type="ARBA" id="ARBA00022741"/>
    </source>
</evidence>
<dbReference type="PANTHER" id="PTHR24056">
    <property type="entry name" value="CELL DIVISION PROTEIN KINASE"/>
    <property type="match status" value="1"/>
</dbReference>
<feature type="compositionally biased region" description="Low complexity" evidence="14">
    <location>
        <begin position="272"/>
        <end position="286"/>
    </location>
</feature>
<feature type="domain" description="Protein kinase" evidence="15">
    <location>
        <begin position="344"/>
        <end position="634"/>
    </location>
</feature>
<dbReference type="GO" id="GO:0007346">
    <property type="term" value="P:regulation of mitotic cell cycle"/>
    <property type="evidence" value="ECO:0007669"/>
    <property type="project" value="TreeGrafter"/>
</dbReference>
<comment type="cofactor">
    <cofactor evidence="1">
        <name>Mg(2+)</name>
        <dbReference type="ChEBI" id="CHEBI:18420"/>
    </cofactor>
</comment>
<dbReference type="FunFam" id="1.10.510.10:FF:000124">
    <property type="entry name" value="cyclin-dependent kinase 11B isoform X1"/>
    <property type="match status" value="1"/>
</dbReference>
<dbReference type="GO" id="GO:0005524">
    <property type="term" value="F:ATP binding"/>
    <property type="evidence" value="ECO:0007669"/>
    <property type="project" value="UniProtKB-KW"/>
</dbReference>
<organism evidence="16 17">
    <name type="scientific">Sipha flava</name>
    <name type="common">yellow sugarcane aphid</name>
    <dbReference type="NCBI Taxonomy" id="143950"/>
    <lineage>
        <taxon>Eukaryota</taxon>
        <taxon>Metazoa</taxon>
        <taxon>Ecdysozoa</taxon>
        <taxon>Arthropoda</taxon>
        <taxon>Hexapoda</taxon>
        <taxon>Insecta</taxon>
        <taxon>Pterygota</taxon>
        <taxon>Neoptera</taxon>
        <taxon>Paraneoptera</taxon>
        <taxon>Hemiptera</taxon>
        <taxon>Sternorrhyncha</taxon>
        <taxon>Aphidomorpha</taxon>
        <taxon>Aphidoidea</taxon>
        <taxon>Aphididae</taxon>
        <taxon>Sipha</taxon>
    </lineage>
</organism>
<keyword evidence="16" id="KW-1185">Reference proteome</keyword>
<evidence type="ECO:0000256" key="10">
    <source>
        <dbReference type="ARBA" id="ARBA00023306"/>
    </source>
</evidence>
<keyword evidence="9" id="KW-0067">ATP-binding</keyword>
<evidence type="ECO:0000256" key="12">
    <source>
        <dbReference type="ARBA" id="ARBA00048367"/>
    </source>
</evidence>
<evidence type="ECO:0000256" key="4">
    <source>
        <dbReference type="ARBA" id="ARBA00022527"/>
    </source>
</evidence>
<evidence type="ECO:0000256" key="1">
    <source>
        <dbReference type="ARBA" id="ARBA00001946"/>
    </source>
</evidence>
<dbReference type="Gene3D" id="1.10.510.10">
    <property type="entry name" value="Transferase(Phosphotransferase) domain 1"/>
    <property type="match status" value="1"/>
</dbReference>
<feature type="compositionally biased region" description="Basic and acidic residues" evidence="14">
    <location>
        <begin position="223"/>
        <end position="242"/>
    </location>
</feature>
<dbReference type="GeneID" id="112689080"/>
<evidence type="ECO:0000256" key="2">
    <source>
        <dbReference type="ARBA" id="ARBA00006485"/>
    </source>
</evidence>
<evidence type="ECO:0000256" key="13">
    <source>
        <dbReference type="ARBA" id="ARBA00079859"/>
    </source>
</evidence>
<dbReference type="PROSITE" id="PS00108">
    <property type="entry name" value="PROTEIN_KINASE_ST"/>
    <property type="match status" value="1"/>
</dbReference>
<feature type="compositionally biased region" description="Polar residues" evidence="14">
    <location>
        <begin position="1"/>
        <end position="12"/>
    </location>
</feature>
<keyword evidence="7" id="KW-0547">Nucleotide-binding</keyword>
<feature type="compositionally biased region" description="Basic and acidic residues" evidence="14">
    <location>
        <begin position="287"/>
        <end position="307"/>
    </location>
</feature>
<dbReference type="GO" id="GO:0005634">
    <property type="term" value="C:nucleus"/>
    <property type="evidence" value="ECO:0007669"/>
    <property type="project" value="UniProtKB-ARBA"/>
</dbReference>
<evidence type="ECO:0000313" key="17">
    <source>
        <dbReference type="RefSeq" id="XP_025418374.1"/>
    </source>
</evidence>
<evidence type="ECO:0000256" key="5">
    <source>
        <dbReference type="ARBA" id="ARBA00022553"/>
    </source>
</evidence>
<comment type="catalytic activity">
    <reaction evidence="12">
        <text>L-seryl-[protein] + ATP = O-phospho-L-seryl-[protein] + ADP + H(+)</text>
        <dbReference type="Rhea" id="RHEA:17989"/>
        <dbReference type="Rhea" id="RHEA-COMP:9863"/>
        <dbReference type="Rhea" id="RHEA-COMP:11604"/>
        <dbReference type="ChEBI" id="CHEBI:15378"/>
        <dbReference type="ChEBI" id="CHEBI:29999"/>
        <dbReference type="ChEBI" id="CHEBI:30616"/>
        <dbReference type="ChEBI" id="CHEBI:83421"/>
        <dbReference type="ChEBI" id="CHEBI:456216"/>
        <dbReference type="EC" id="2.7.11.22"/>
    </reaction>
</comment>
<dbReference type="OrthoDB" id="647at2759"/>
<feature type="region of interest" description="Disordered" evidence="14">
    <location>
        <begin position="652"/>
        <end position="676"/>
    </location>
</feature>
<dbReference type="GO" id="GO:0004693">
    <property type="term" value="F:cyclin-dependent protein serine/threonine kinase activity"/>
    <property type="evidence" value="ECO:0007669"/>
    <property type="project" value="UniProtKB-EC"/>
</dbReference>
<comment type="similarity">
    <text evidence="2">Belongs to the protein kinase superfamily. CMGC Ser/Thr protein kinase family. CDC2/CDKX subfamily.</text>
</comment>
<comment type="catalytic activity">
    <reaction evidence="11">
        <text>L-threonyl-[protein] + ATP = O-phospho-L-threonyl-[protein] + ADP + H(+)</text>
        <dbReference type="Rhea" id="RHEA:46608"/>
        <dbReference type="Rhea" id="RHEA-COMP:11060"/>
        <dbReference type="Rhea" id="RHEA-COMP:11605"/>
        <dbReference type="ChEBI" id="CHEBI:15378"/>
        <dbReference type="ChEBI" id="CHEBI:30013"/>
        <dbReference type="ChEBI" id="CHEBI:30616"/>
        <dbReference type="ChEBI" id="CHEBI:61977"/>
        <dbReference type="ChEBI" id="CHEBI:456216"/>
        <dbReference type="EC" id="2.7.11.22"/>
    </reaction>
</comment>
<feature type="compositionally biased region" description="Basic and acidic residues" evidence="14">
    <location>
        <begin position="121"/>
        <end position="132"/>
    </location>
</feature>
<accession>A0A8B8G551</accession>